<keyword evidence="5 6" id="KW-0472">Membrane</keyword>
<evidence type="ECO:0000256" key="4">
    <source>
        <dbReference type="ARBA" id="ARBA00022989"/>
    </source>
</evidence>
<dbReference type="InterPro" id="IPR006685">
    <property type="entry name" value="MscS_channel_2nd"/>
</dbReference>
<dbReference type="InterPro" id="IPR045275">
    <property type="entry name" value="MscS_archaea/bacteria_type"/>
</dbReference>
<evidence type="ECO:0000256" key="1">
    <source>
        <dbReference type="ARBA" id="ARBA00004651"/>
    </source>
</evidence>
<keyword evidence="6" id="KW-0407">Ion channel</keyword>
<feature type="transmembrane region" description="Helical" evidence="6">
    <location>
        <begin position="77"/>
        <end position="100"/>
    </location>
</feature>
<reference evidence="10" key="1">
    <citation type="submission" date="2023-07" db="EMBL/GenBank/DDBJ databases">
        <title>Study on multiphase classification of strain Alteromonas salexigens isolated from the Yellow Sea.</title>
        <authorList>
            <person name="Sun L."/>
        </authorList>
    </citation>
    <scope>NUCLEOTIDE SEQUENCE [LARGE SCALE GENOMIC DNA]</scope>
    <source>
        <strain evidence="10">ASW11-19</strain>
    </source>
</reference>
<dbReference type="SUPFAM" id="SSF50182">
    <property type="entry name" value="Sm-like ribonucleoproteins"/>
    <property type="match status" value="1"/>
</dbReference>
<keyword evidence="2" id="KW-1003">Cell membrane</keyword>
<dbReference type="PANTHER" id="PTHR30221:SF18">
    <property type="entry name" value="SLL0590 PROTEIN"/>
    <property type="match status" value="1"/>
</dbReference>
<evidence type="ECO:0000256" key="2">
    <source>
        <dbReference type="ARBA" id="ARBA00022475"/>
    </source>
</evidence>
<keyword evidence="10" id="KW-1185">Reference proteome</keyword>
<dbReference type="Gene3D" id="2.30.30.60">
    <property type="match status" value="1"/>
</dbReference>
<dbReference type="InterPro" id="IPR011066">
    <property type="entry name" value="MscS_channel_C_sf"/>
</dbReference>
<keyword evidence="6" id="KW-0813">Transport</keyword>
<dbReference type="InterPro" id="IPR023408">
    <property type="entry name" value="MscS_beta-dom_sf"/>
</dbReference>
<comment type="subcellular location">
    <subcellularLocation>
        <location evidence="6">Cell inner membrane</location>
        <topology evidence="6">Multi-pass membrane protein</topology>
    </subcellularLocation>
    <subcellularLocation>
        <location evidence="1">Cell membrane</location>
        <topology evidence="1">Multi-pass membrane protein</topology>
    </subcellularLocation>
</comment>
<comment type="similarity">
    <text evidence="6">Belongs to the MscS (TC 1.A.23) family.</text>
</comment>
<dbReference type="Proteomes" id="UP001209257">
    <property type="component" value="Unassembled WGS sequence"/>
</dbReference>
<comment type="caution">
    <text evidence="9">The sequence shown here is derived from an EMBL/GenBank/DDBJ whole genome shotgun (WGS) entry which is preliminary data.</text>
</comment>
<dbReference type="PANTHER" id="PTHR30221">
    <property type="entry name" value="SMALL-CONDUCTANCE MECHANOSENSITIVE CHANNEL"/>
    <property type="match status" value="1"/>
</dbReference>
<evidence type="ECO:0000256" key="3">
    <source>
        <dbReference type="ARBA" id="ARBA00022692"/>
    </source>
</evidence>
<feature type="transmembrane region" description="Helical" evidence="6">
    <location>
        <begin position="46"/>
        <end position="65"/>
    </location>
</feature>
<organism evidence="9 10">
    <name type="scientific">Alteromonas salexigens</name>
    <dbReference type="NCBI Taxonomy" id="2982530"/>
    <lineage>
        <taxon>Bacteria</taxon>
        <taxon>Pseudomonadati</taxon>
        <taxon>Pseudomonadota</taxon>
        <taxon>Gammaproteobacteria</taxon>
        <taxon>Alteromonadales</taxon>
        <taxon>Alteromonadaceae</taxon>
        <taxon>Alteromonas/Salinimonas group</taxon>
        <taxon>Alteromonas</taxon>
    </lineage>
</organism>
<dbReference type="SUPFAM" id="SSF82689">
    <property type="entry name" value="Mechanosensitive channel protein MscS (YggB), C-terminal domain"/>
    <property type="match status" value="1"/>
</dbReference>
<dbReference type="Pfam" id="PF00924">
    <property type="entry name" value="MS_channel_2nd"/>
    <property type="match status" value="1"/>
</dbReference>
<keyword evidence="4 6" id="KW-1133">Transmembrane helix</keyword>
<keyword evidence="6" id="KW-0406">Ion transport</keyword>
<gene>
    <name evidence="9" type="ORF">OCL06_01280</name>
</gene>
<dbReference type="InterPro" id="IPR010920">
    <property type="entry name" value="LSM_dom_sf"/>
</dbReference>
<evidence type="ECO:0000256" key="5">
    <source>
        <dbReference type="ARBA" id="ARBA00023136"/>
    </source>
</evidence>
<evidence type="ECO:0000313" key="9">
    <source>
        <dbReference type="EMBL" id="MCU7553225.1"/>
    </source>
</evidence>
<feature type="transmembrane region" description="Helical" evidence="6">
    <location>
        <begin position="12"/>
        <end position="34"/>
    </location>
</feature>
<dbReference type="EMBL" id="JAOTJC010000004">
    <property type="protein sequence ID" value="MCU7553225.1"/>
    <property type="molecule type" value="Genomic_DNA"/>
</dbReference>
<evidence type="ECO:0000256" key="7">
    <source>
        <dbReference type="SAM" id="MobiDB-lite"/>
    </source>
</evidence>
<dbReference type="RefSeq" id="WP_262991928.1">
    <property type="nucleotide sequence ID" value="NZ_JAOTJC010000004.1"/>
</dbReference>
<keyword evidence="3 6" id="KW-0812">Transmembrane</keyword>
<keyword evidence="6" id="KW-0997">Cell inner membrane</keyword>
<evidence type="ECO:0000313" key="10">
    <source>
        <dbReference type="Proteomes" id="UP001209257"/>
    </source>
</evidence>
<evidence type="ECO:0000256" key="6">
    <source>
        <dbReference type="RuleBase" id="RU369025"/>
    </source>
</evidence>
<proteinExistence type="inferred from homology"/>
<feature type="region of interest" description="Disordered" evidence="7">
    <location>
        <begin position="258"/>
        <end position="302"/>
    </location>
</feature>
<name>A0ABT2VJ44_9ALTE</name>
<accession>A0ABT2VJ44</accession>
<comment type="caution">
    <text evidence="6">Lacks conserved residue(s) required for the propagation of feature annotation.</text>
</comment>
<feature type="compositionally biased region" description="Basic and acidic residues" evidence="7">
    <location>
        <begin position="285"/>
        <end position="302"/>
    </location>
</feature>
<feature type="domain" description="Mechanosensitive ion channel MscS" evidence="8">
    <location>
        <begin position="95"/>
        <end position="157"/>
    </location>
</feature>
<evidence type="ECO:0000259" key="8">
    <source>
        <dbReference type="Pfam" id="PF00924"/>
    </source>
</evidence>
<comment type="function">
    <text evidence="6">Mechanosensitive channel that participates in the regulation of osmotic pressure changes within the cell, opening in response to stretch forces in the membrane lipid bilayer, without the need for other proteins. Contributes to normal resistance to hypoosmotic shock. Forms an ion channel of 1.0 nanosiemens conductance with a slight preference for anions.</text>
</comment>
<protein>
    <recommendedName>
        <fullName evidence="6">Small-conductance mechanosensitive channel</fullName>
    </recommendedName>
</protein>
<comment type="subunit">
    <text evidence="6">Homoheptamer.</text>
</comment>
<sequence>MTDDALTLITAFYPLVAAIAGAALILGLSHYLLIGRHEFLSGDKKLPRQATMLVLTLVALLVIVLSLPVPESTRNQIIALIGVLLSGVIAFSSTTVVTNIMSGLTLRVNKPFRVGDFIRVNGFTGRVTQMGLLDTEIQNETRELIAFSNSQLVNSPVSVVRASGAIISVDLSLGYELHHSTVETHLLEAAARCELQEPFVQVITLGDYSVTYRIAGLLTEVKSMISARSNLHKAVMDSLHENGIEIVSPAFMNQRPQAEGVQMIPAGRQQAESQPRPASAPEDILFDKAEEAESELKSREAMEKQLAQLKEQLANASGEQKDKLEMRIDKLAERLAASEASQQDASS</sequence>